<keyword evidence="7" id="KW-1185">Reference proteome</keyword>
<gene>
    <name evidence="6" type="ORF">KP79_PYT14633</name>
</gene>
<evidence type="ECO:0000256" key="3">
    <source>
        <dbReference type="PROSITE-ProRule" id="PRU10141"/>
    </source>
</evidence>
<dbReference type="InterPro" id="IPR000719">
    <property type="entry name" value="Prot_kinase_dom"/>
</dbReference>
<comment type="similarity">
    <text evidence="4">Belongs to the protein kinase superfamily.</text>
</comment>
<dbReference type="STRING" id="6573.A0A210PJ53"/>
<keyword evidence="4" id="KW-0723">Serine/threonine-protein kinase</keyword>
<comment type="caution">
    <text evidence="6">The sequence shown here is derived from an EMBL/GenBank/DDBJ whole genome shotgun (WGS) entry which is preliminary data.</text>
</comment>
<feature type="binding site" evidence="3">
    <location>
        <position position="55"/>
    </location>
    <ligand>
        <name>ATP</name>
        <dbReference type="ChEBI" id="CHEBI:30616"/>
    </ligand>
</feature>
<dbReference type="PROSITE" id="PS00108">
    <property type="entry name" value="PROTEIN_KINASE_ST"/>
    <property type="match status" value="1"/>
</dbReference>
<organism evidence="6 7">
    <name type="scientific">Mizuhopecten yessoensis</name>
    <name type="common">Japanese scallop</name>
    <name type="synonym">Patinopecten yessoensis</name>
    <dbReference type="NCBI Taxonomy" id="6573"/>
    <lineage>
        <taxon>Eukaryota</taxon>
        <taxon>Metazoa</taxon>
        <taxon>Spiralia</taxon>
        <taxon>Lophotrochozoa</taxon>
        <taxon>Mollusca</taxon>
        <taxon>Bivalvia</taxon>
        <taxon>Autobranchia</taxon>
        <taxon>Pteriomorphia</taxon>
        <taxon>Pectinida</taxon>
        <taxon>Pectinoidea</taxon>
        <taxon>Pectinidae</taxon>
        <taxon>Mizuhopecten</taxon>
    </lineage>
</organism>
<proteinExistence type="inferred from homology"/>
<evidence type="ECO:0000256" key="2">
    <source>
        <dbReference type="ARBA" id="ARBA00022840"/>
    </source>
</evidence>
<accession>A0A210PJ53</accession>
<dbReference type="PROSITE" id="PS00107">
    <property type="entry name" value="PROTEIN_KINASE_ATP"/>
    <property type="match status" value="1"/>
</dbReference>
<evidence type="ECO:0000256" key="1">
    <source>
        <dbReference type="ARBA" id="ARBA00022741"/>
    </source>
</evidence>
<dbReference type="OrthoDB" id="40902at2759"/>
<keyword evidence="1 3" id="KW-0547">Nucleotide-binding</keyword>
<dbReference type="SUPFAM" id="SSF56112">
    <property type="entry name" value="Protein kinase-like (PK-like)"/>
    <property type="match status" value="1"/>
</dbReference>
<keyword evidence="6" id="KW-0808">Transferase</keyword>
<reference evidence="6 7" key="1">
    <citation type="journal article" date="2017" name="Nat. Ecol. Evol.">
        <title>Scallop genome provides insights into evolution of bilaterian karyotype and development.</title>
        <authorList>
            <person name="Wang S."/>
            <person name="Zhang J."/>
            <person name="Jiao W."/>
            <person name="Li J."/>
            <person name="Xun X."/>
            <person name="Sun Y."/>
            <person name="Guo X."/>
            <person name="Huan P."/>
            <person name="Dong B."/>
            <person name="Zhang L."/>
            <person name="Hu X."/>
            <person name="Sun X."/>
            <person name="Wang J."/>
            <person name="Zhao C."/>
            <person name="Wang Y."/>
            <person name="Wang D."/>
            <person name="Huang X."/>
            <person name="Wang R."/>
            <person name="Lv J."/>
            <person name="Li Y."/>
            <person name="Zhang Z."/>
            <person name="Liu B."/>
            <person name="Lu W."/>
            <person name="Hui Y."/>
            <person name="Liang J."/>
            <person name="Zhou Z."/>
            <person name="Hou R."/>
            <person name="Li X."/>
            <person name="Liu Y."/>
            <person name="Li H."/>
            <person name="Ning X."/>
            <person name="Lin Y."/>
            <person name="Zhao L."/>
            <person name="Xing Q."/>
            <person name="Dou J."/>
            <person name="Li Y."/>
            <person name="Mao J."/>
            <person name="Guo H."/>
            <person name="Dou H."/>
            <person name="Li T."/>
            <person name="Mu C."/>
            <person name="Jiang W."/>
            <person name="Fu Q."/>
            <person name="Fu X."/>
            <person name="Miao Y."/>
            <person name="Liu J."/>
            <person name="Yu Q."/>
            <person name="Li R."/>
            <person name="Liao H."/>
            <person name="Li X."/>
            <person name="Kong Y."/>
            <person name="Jiang Z."/>
            <person name="Chourrout D."/>
            <person name="Li R."/>
            <person name="Bao Z."/>
        </authorList>
    </citation>
    <scope>NUCLEOTIDE SEQUENCE [LARGE SCALE GENOMIC DNA]</scope>
    <source>
        <strain evidence="6 7">PY_sf001</strain>
    </source>
</reference>
<keyword evidence="6" id="KW-0418">Kinase</keyword>
<dbReference type="GO" id="GO:0004674">
    <property type="term" value="F:protein serine/threonine kinase activity"/>
    <property type="evidence" value="ECO:0007669"/>
    <property type="project" value="UniProtKB-KW"/>
</dbReference>
<dbReference type="InterPro" id="IPR008271">
    <property type="entry name" value="Ser/Thr_kinase_AS"/>
</dbReference>
<keyword evidence="2 3" id="KW-0067">ATP-binding</keyword>
<dbReference type="Proteomes" id="UP000242188">
    <property type="component" value="Unassembled WGS sequence"/>
</dbReference>
<dbReference type="Gene3D" id="1.10.510.10">
    <property type="entry name" value="Transferase(Phosphotransferase) domain 1"/>
    <property type="match status" value="2"/>
</dbReference>
<name>A0A210PJ53_MIZYE</name>
<dbReference type="Pfam" id="PF00069">
    <property type="entry name" value="Pkinase"/>
    <property type="match status" value="1"/>
</dbReference>
<evidence type="ECO:0000256" key="4">
    <source>
        <dbReference type="RuleBase" id="RU000304"/>
    </source>
</evidence>
<dbReference type="PANTHER" id="PTHR24347">
    <property type="entry name" value="SERINE/THREONINE-PROTEIN KINASE"/>
    <property type="match status" value="1"/>
</dbReference>
<dbReference type="InterPro" id="IPR011009">
    <property type="entry name" value="Kinase-like_dom_sf"/>
</dbReference>
<protein>
    <submittedName>
        <fullName evidence="6">Calcium/calmodulin-dependent protein kinase type IV</fullName>
    </submittedName>
</protein>
<dbReference type="InterPro" id="IPR017441">
    <property type="entry name" value="Protein_kinase_ATP_BS"/>
</dbReference>
<dbReference type="EMBL" id="NEDP02076587">
    <property type="protein sequence ID" value="OWF36517.1"/>
    <property type="molecule type" value="Genomic_DNA"/>
</dbReference>
<evidence type="ECO:0000313" key="7">
    <source>
        <dbReference type="Proteomes" id="UP000242188"/>
    </source>
</evidence>
<evidence type="ECO:0000259" key="5">
    <source>
        <dbReference type="PROSITE" id="PS50011"/>
    </source>
</evidence>
<dbReference type="GO" id="GO:0005524">
    <property type="term" value="F:ATP binding"/>
    <property type="evidence" value="ECO:0007669"/>
    <property type="project" value="UniProtKB-UniRule"/>
</dbReference>
<dbReference type="Gene3D" id="3.30.200.20">
    <property type="entry name" value="Phosphorylase Kinase, domain 1"/>
    <property type="match status" value="1"/>
</dbReference>
<dbReference type="PROSITE" id="PS50011">
    <property type="entry name" value="PROTEIN_KINASE_DOM"/>
    <property type="match status" value="1"/>
</dbReference>
<feature type="domain" description="Protein kinase" evidence="5">
    <location>
        <begin position="25"/>
        <end position="287"/>
    </location>
</feature>
<evidence type="ECO:0000313" key="6">
    <source>
        <dbReference type="EMBL" id="OWF36517.1"/>
    </source>
</evidence>
<dbReference type="SMART" id="SM00220">
    <property type="entry name" value="S_TKc"/>
    <property type="match status" value="1"/>
</dbReference>
<sequence>MQEKIHHEEYWISGSIRDTQFEDLYTIGTELGRGTSAVVYRCEHVGTKKAYAVKKIPKQKNRKVVPADVGNLLHIRHPNVIHITELYETKTHIYLMMELVTGGELFDRIVARGSFSEKDAAEAMRDILRALKCMHDNGVVHFDVKPENLLYESNKDHSKLKLADFALHRIIAGDVRSNSVCESPGYVHVSDIVVRYVPDFITRLLQKDPRKRLSVDAALRHPWVIGTAAKGDHLIETQEKIREFNARRRLKAAVGGVLFASKAARMMSNMRASVTIQVDNNQISTDA</sequence>
<dbReference type="AlphaFoldDB" id="A0A210PJ53"/>